<reference evidence="1 2" key="1">
    <citation type="submission" date="2019-11" db="EMBL/GenBank/DDBJ databases">
        <title>Comparative genomics of hydrocarbon-degrading Desulfosarcina strains.</title>
        <authorList>
            <person name="Watanabe M."/>
            <person name="Kojima H."/>
            <person name="Fukui M."/>
        </authorList>
    </citation>
    <scope>NUCLEOTIDE SEQUENCE [LARGE SCALE GENOMIC DNA]</scope>
    <source>
        <strain evidence="2">oXyS1</strain>
    </source>
</reference>
<name>A0A5K8ACG2_9BACT</name>
<gene>
    <name evidence="1" type="ORF">DSCOOX_35930</name>
</gene>
<dbReference type="RefSeq" id="WP_155311476.1">
    <property type="nucleotide sequence ID" value="NZ_AP021879.1"/>
</dbReference>
<accession>A0A5K8ACG2</accession>
<organism evidence="1 2">
    <name type="scientific">Desulfosarcina ovata subsp. ovata</name>
    <dbReference type="NCBI Taxonomy" id="2752305"/>
    <lineage>
        <taxon>Bacteria</taxon>
        <taxon>Pseudomonadati</taxon>
        <taxon>Thermodesulfobacteriota</taxon>
        <taxon>Desulfobacteria</taxon>
        <taxon>Desulfobacterales</taxon>
        <taxon>Desulfosarcinaceae</taxon>
        <taxon>Desulfosarcina</taxon>
    </lineage>
</organism>
<keyword evidence="2" id="KW-1185">Reference proteome</keyword>
<sequence>MNKNVISTLVIIVAVIAGVIYCEKKNESNRAEFRNITNSDIGQDFVAFIEQHRENLKELFLSNGYKFDTEWATPKNSVEPDWLGKQVIAIIKKKKVNSISGTVSITGTHRYQGTELVLPALVSFYFRHIDNQWKLAIRDGYFVDPYEEKDSEGLAIPPEIYAGINKIFPVNYAVYY</sequence>
<proteinExistence type="predicted"/>
<evidence type="ECO:0000313" key="2">
    <source>
        <dbReference type="Proteomes" id="UP000422108"/>
    </source>
</evidence>
<dbReference type="EMBL" id="AP021879">
    <property type="protein sequence ID" value="BBO90413.1"/>
    <property type="molecule type" value="Genomic_DNA"/>
</dbReference>
<protein>
    <submittedName>
        <fullName evidence="1">Uncharacterized protein</fullName>
    </submittedName>
</protein>
<dbReference type="Proteomes" id="UP000422108">
    <property type="component" value="Chromosome"/>
</dbReference>
<dbReference type="AlphaFoldDB" id="A0A5K8ACG2"/>
<evidence type="ECO:0000313" key="1">
    <source>
        <dbReference type="EMBL" id="BBO90413.1"/>
    </source>
</evidence>